<protein>
    <recommendedName>
        <fullName evidence="5">ATP-grasp domain-containing protein</fullName>
    </recommendedName>
</protein>
<dbReference type="GO" id="GO:0005524">
    <property type="term" value="F:ATP binding"/>
    <property type="evidence" value="ECO:0007669"/>
    <property type="project" value="UniProtKB-UniRule"/>
</dbReference>
<evidence type="ECO:0000256" key="2">
    <source>
        <dbReference type="ARBA" id="ARBA00022741"/>
    </source>
</evidence>
<keyword evidence="7" id="KW-1185">Reference proteome</keyword>
<accession>A0A9W6P6S9</accession>
<dbReference type="PROSITE" id="PS50975">
    <property type="entry name" value="ATP_GRASP"/>
    <property type="match status" value="1"/>
</dbReference>
<evidence type="ECO:0000256" key="3">
    <source>
        <dbReference type="ARBA" id="ARBA00022840"/>
    </source>
</evidence>
<keyword evidence="2 4" id="KW-0547">Nucleotide-binding</keyword>
<keyword evidence="3 4" id="KW-0067">ATP-binding</keyword>
<evidence type="ECO:0000313" key="7">
    <source>
        <dbReference type="Proteomes" id="UP001165092"/>
    </source>
</evidence>
<dbReference type="SUPFAM" id="SSF56059">
    <property type="entry name" value="Glutathione synthetase ATP-binding domain-like"/>
    <property type="match status" value="1"/>
</dbReference>
<organism evidence="6 7">
    <name type="scientific">Nocardiopsis ansamitocini</name>
    <dbReference type="NCBI Taxonomy" id="1670832"/>
    <lineage>
        <taxon>Bacteria</taxon>
        <taxon>Bacillati</taxon>
        <taxon>Actinomycetota</taxon>
        <taxon>Actinomycetes</taxon>
        <taxon>Streptosporangiales</taxon>
        <taxon>Nocardiopsidaceae</taxon>
        <taxon>Nocardiopsis</taxon>
    </lineage>
</organism>
<dbReference type="PANTHER" id="PTHR43585">
    <property type="entry name" value="FUMIPYRROLE BIOSYNTHESIS PROTEIN C"/>
    <property type="match status" value="1"/>
</dbReference>
<sequence>MSENIFVLGLDEHNHETLNALPHFTDYRFHPLLDLEKLQNSEDIDIPALLAQAQERLDSFDGSIDAIIGYWDFPVSSMVPILCQRYGLPASPLEAVVKCEHKYWSRLEQREVITEIPGFAEIEPGTKGKPNDLDYPLWLKPVKAFSSELAFRVTNDTEFREALAEVHEGAGRVGEPFEFVMNQVEMPAKVTQAGGSACLAEEEATGDQVTVEGYVYKGEVRVYGVIDSECYPGTSSFQRYQYPSSLPEDVTDHLAEISRRVIARLGLDSVTFNIEYFVDSESGRITLLEVNPRHSQSHAKLFEFVDGMPNHECVVRLALGQEPELTHGGGEYAVAGKCFLRHFEDGFVSRVPTADEVARIEADHPGTTIKVVAHEGENLSDLPSQDSYSYELAQVFIGAADQAELNRTYESCVEALPFQIDAPR</sequence>
<dbReference type="RefSeq" id="WP_285759985.1">
    <property type="nucleotide sequence ID" value="NZ_BSQG01000004.1"/>
</dbReference>
<gene>
    <name evidence="6" type="ORF">Nans01_28600</name>
</gene>
<dbReference type="InterPro" id="IPR011761">
    <property type="entry name" value="ATP-grasp"/>
</dbReference>
<proteinExistence type="predicted"/>
<dbReference type="GO" id="GO:0046872">
    <property type="term" value="F:metal ion binding"/>
    <property type="evidence" value="ECO:0007669"/>
    <property type="project" value="InterPro"/>
</dbReference>
<evidence type="ECO:0000259" key="5">
    <source>
        <dbReference type="PROSITE" id="PS50975"/>
    </source>
</evidence>
<dbReference type="EMBL" id="BSQG01000004">
    <property type="protein sequence ID" value="GLU48509.1"/>
    <property type="molecule type" value="Genomic_DNA"/>
</dbReference>
<dbReference type="Gene3D" id="3.30.470.20">
    <property type="entry name" value="ATP-grasp fold, B domain"/>
    <property type="match status" value="1"/>
</dbReference>
<dbReference type="Pfam" id="PF13535">
    <property type="entry name" value="ATP-grasp_4"/>
    <property type="match status" value="1"/>
</dbReference>
<dbReference type="PANTHER" id="PTHR43585:SF2">
    <property type="entry name" value="ATP-GRASP ENZYME FSQD"/>
    <property type="match status" value="1"/>
</dbReference>
<evidence type="ECO:0000313" key="6">
    <source>
        <dbReference type="EMBL" id="GLU48509.1"/>
    </source>
</evidence>
<name>A0A9W6P6S9_9ACTN</name>
<dbReference type="Proteomes" id="UP001165092">
    <property type="component" value="Unassembled WGS sequence"/>
</dbReference>
<evidence type="ECO:0000256" key="4">
    <source>
        <dbReference type="PROSITE-ProRule" id="PRU00409"/>
    </source>
</evidence>
<keyword evidence="1" id="KW-0436">Ligase</keyword>
<feature type="domain" description="ATP-grasp" evidence="5">
    <location>
        <begin position="80"/>
        <end position="319"/>
    </location>
</feature>
<dbReference type="GO" id="GO:0016874">
    <property type="term" value="F:ligase activity"/>
    <property type="evidence" value="ECO:0007669"/>
    <property type="project" value="UniProtKB-KW"/>
</dbReference>
<comment type="caution">
    <text evidence="6">The sequence shown here is derived from an EMBL/GenBank/DDBJ whole genome shotgun (WGS) entry which is preliminary data.</text>
</comment>
<reference evidence="6" key="1">
    <citation type="submission" date="2023-02" db="EMBL/GenBank/DDBJ databases">
        <title>Nocardiopsis ansamitocini NBRC 112285.</title>
        <authorList>
            <person name="Ichikawa N."/>
            <person name="Sato H."/>
            <person name="Tonouchi N."/>
        </authorList>
    </citation>
    <scope>NUCLEOTIDE SEQUENCE</scope>
    <source>
        <strain evidence="6">NBRC 112285</strain>
    </source>
</reference>
<dbReference type="AlphaFoldDB" id="A0A9W6P6S9"/>
<dbReference type="InterPro" id="IPR052032">
    <property type="entry name" value="ATP-dep_AA_Ligase"/>
</dbReference>
<evidence type="ECO:0000256" key="1">
    <source>
        <dbReference type="ARBA" id="ARBA00022598"/>
    </source>
</evidence>